<keyword evidence="4" id="KW-1185">Reference proteome</keyword>
<dbReference type="PANTHER" id="PTHR37299">
    <property type="entry name" value="TRANSCRIPTIONAL REGULATOR-RELATED"/>
    <property type="match status" value="1"/>
</dbReference>
<dbReference type="GO" id="GO:0003677">
    <property type="term" value="F:DNA binding"/>
    <property type="evidence" value="ECO:0007669"/>
    <property type="project" value="UniProtKB-KW"/>
</dbReference>
<dbReference type="SMART" id="SM00850">
    <property type="entry name" value="LytTR"/>
    <property type="match status" value="1"/>
</dbReference>
<reference evidence="4" key="1">
    <citation type="submission" date="2017-04" db="EMBL/GenBank/DDBJ databases">
        <title>Function of individual gut microbiota members based on whole genome sequencing of pure cultures obtained from chicken caecum.</title>
        <authorList>
            <person name="Medvecky M."/>
            <person name="Cejkova D."/>
            <person name="Polansky O."/>
            <person name="Karasova D."/>
            <person name="Kubasova T."/>
            <person name="Cizek A."/>
            <person name="Rychlik I."/>
        </authorList>
    </citation>
    <scope>NUCLEOTIDE SEQUENCE [LARGE SCALE GENOMIC DNA]</scope>
    <source>
        <strain evidence="4">An178</strain>
    </source>
</reference>
<dbReference type="PROSITE" id="PS50930">
    <property type="entry name" value="HTH_LYTTR"/>
    <property type="match status" value="1"/>
</dbReference>
<dbReference type="EMBL" id="NFKM01000017">
    <property type="protein sequence ID" value="OUP58364.1"/>
    <property type="molecule type" value="Genomic_DNA"/>
</dbReference>
<dbReference type="InterPro" id="IPR007492">
    <property type="entry name" value="LytTR_DNA-bd_dom"/>
</dbReference>
<comment type="caution">
    <text evidence="3">The sequence shown here is derived from an EMBL/GenBank/DDBJ whole genome shotgun (WGS) entry which is preliminary data.</text>
</comment>
<feature type="domain" description="HTH LytTR-type" evidence="1">
    <location>
        <begin position="135"/>
        <end position="223"/>
    </location>
</feature>
<dbReference type="InterPro" id="IPR046947">
    <property type="entry name" value="LytR-like"/>
</dbReference>
<dbReference type="Pfam" id="PF04397">
    <property type="entry name" value="LytTR"/>
    <property type="match status" value="1"/>
</dbReference>
<evidence type="ECO:0000313" key="4">
    <source>
        <dbReference type="Proteomes" id="UP000195447"/>
    </source>
</evidence>
<gene>
    <name evidence="3" type="ORF">B5F14_08245</name>
    <name evidence="2" type="ORF">POG00_10625</name>
</gene>
<dbReference type="RefSeq" id="WP_015535104.1">
    <property type="nucleotide sequence ID" value="NZ_CALVGX010000001.1"/>
</dbReference>
<evidence type="ECO:0000313" key="3">
    <source>
        <dbReference type="EMBL" id="OUP58364.1"/>
    </source>
</evidence>
<name>A0A1Y4LNW9_9FIRM</name>
<reference evidence="2" key="3">
    <citation type="submission" date="2023-01" db="EMBL/GenBank/DDBJ databases">
        <title>Human gut microbiome strain richness.</title>
        <authorList>
            <person name="Chen-Liaw A."/>
        </authorList>
    </citation>
    <scope>NUCLEOTIDE SEQUENCE</scope>
    <source>
        <strain evidence="2">D55st1_G4_D55t1_190419</strain>
    </source>
</reference>
<dbReference type="PANTHER" id="PTHR37299:SF1">
    <property type="entry name" value="STAGE 0 SPORULATION PROTEIN A HOMOLOG"/>
    <property type="match status" value="1"/>
</dbReference>
<evidence type="ECO:0000313" key="2">
    <source>
        <dbReference type="EMBL" id="MDC0829149.1"/>
    </source>
</evidence>
<dbReference type="EMBL" id="JAQNCK010000038">
    <property type="protein sequence ID" value="MDC0829149.1"/>
    <property type="molecule type" value="Genomic_DNA"/>
</dbReference>
<dbReference type="GO" id="GO:0000156">
    <property type="term" value="F:phosphorelay response regulator activity"/>
    <property type="evidence" value="ECO:0007669"/>
    <property type="project" value="InterPro"/>
</dbReference>
<reference evidence="3" key="2">
    <citation type="journal article" date="2018" name="BMC Genomics">
        <title>Whole genome sequencing and function prediction of 133 gut anaerobes isolated from chicken caecum in pure cultures.</title>
        <authorList>
            <person name="Medvecky M."/>
            <person name="Cejkova D."/>
            <person name="Polansky O."/>
            <person name="Karasova D."/>
            <person name="Kubasova T."/>
            <person name="Cizek A."/>
            <person name="Rychlik I."/>
        </authorList>
    </citation>
    <scope>NUCLEOTIDE SEQUENCE</scope>
    <source>
        <strain evidence="3">An178</strain>
    </source>
</reference>
<dbReference type="Gene3D" id="2.40.50.1020">
    <property type="entry name" value="LytTr DNA-binding domain"/>
    <property type="match status" value="1"/>
</dbReference>
<protein>
    <submittedName>
        <fullName evidence="3">LytR family transcriptional regulator</fullName>
    </submittedName>
    <submittedName>
        <fullName evidence="2">LytTR family DNA-binding domain-containing protein</fullName>
    </submittedName>
</protein>
<dbReference type="Proteomes" id="UP001220658">
    <property type="component" value="Unassembled WGS sequence"/>
</dbReference>
<evidence type="ECO:0000259" key="1">
    <source>
        <dbReference type="PROSITE" id="PS50930"/>
    </source>
</evidence>
<proteinExistence type="predicted"/>
<keyword evidence="2" id="KW-0238">DNA-binding</keyword>
<dbReference type="Proteomes" id="UP000195447">
    <property type="component" value="Unassembled WGS sequence"/>
</dbReference>
<sequence length="227" mass="27176">MIRVAFLEYEKETKDIIFELSKVFNELDWTFRHYRKASDLAKVMKKQEIHLFVFDEMFKTPRLESVFVHDNPNALFIYVCKNALATKDKDQRSRVLYIEKDHIVEDIKKYESIILSQCSQVDLYNFSYDGVHVNLAYEDIYYLEKIDKMVYFHTKKGEFHKRVNMSELETIFAPYGFLRVHVSYLVNAKHIVAWNKDEVQIITQENIPMSRAQKRKLMAQIKPKMPE</sequence>
<dbReference type="AlphaFoldDB" id="A0A1Y4LNW9"/>
<organism evidence="3 4">
    <name type="scientific">Faecalitalea cylindroides</name>
    <dbReference type="NCBI Taxonomy" id="39483"/>
    <lineage>
        <taxon>Bacteria</taxon>
        <taxon>Bacillati</taxon>
        <taxon>Bacillota</taxon>
        <taxon>Erysipelotrichia</taxon>
        <taxon>Erysipelotrichales</taxon>
        <taxon>Erysipelotrichaceae</taxon>
        <taxon>Faecalitalea</taxon>
    </lineage>
</organism>
<accession>A0A1Y4LNW9</accession>